<dbReference type="InterPro" id="IPR016186">
    <property type="entry name" value="C-type_lectin-like/link_sf"/>
</dbReference>
<keyword evidence="1" id="KW-0732">Signal</keyword>
<dbReference type="Pfam" id="PF00059">
    <property type="entry name" value="Lectin_C"/>
    <property type="match status" value="1"/>
</dbReference>
<protein>
    <recommendedName>
        <fullName evidence="2">C-type lectin domain-containing protein</fullName>
    </recommendedName>
</protein>
<sequence>DKFFEMSLRQLSVVLLSAVALSNAACPSSDWIEYGGTNKCFKFDPEAKMSYKAAVMHCEQMGATLVSVCSFFENQFVRGITRGADTWIEPKTDCDYKNYLAGNEPSPVKECRVITEDWDGQWTSADCETEKHHVICSMKAPLLSNRFFRFRRFFHI</sequence>
<proteinExistence type="predicted"/>
<name>A0AAV5WY24_9BILA</name>
<reference evidence="3" key="1">
    <citation type="submission" date="2023-10" db="EMBL/GenBank/DDBJ databases">
        <title>Genome assembly of Pristionchus species.</title>
        <authorList>
            <person name="Yoshida K."/>
            <person name="Sommer R.J."/>
        </authorList>
    </citation>
    <scope>NUCLEOTIDE SEQUENCE</scope>
    <source>
        <strain evidence="3">RS5133</strain>
    </source>
</reference>
<feature type="chain" id="PRO_5043596409" description="C-type lectin domain-containing protein" evidence="1">
    <location>
        <begin position="25"/>
        <end position="156"/>
    </location>
</feature>
<dbReference type="CDD" id="cd00037">
    <property type="entry name" value="CLECT"/>
    <property type="match status" value="1"/>
</dbReference>
<evidence type="ECO:0000256" key="1">
    <source>
        <dbReference type="SAM" id="SignalP"/>
    </source>
</evidence>
<dbReference type="SUPFAM" id="SSF56436">
    <property type="entry name" value="C-type lectin-like"/>
    <property type="match status" value="1"/>
</dbReference>
<evidence type="ECO:0000259" key="2">
    <source>
        <dbReference type="PROSITE" id="PS50041"/>
    </source>
</evidence>
<dbReference type="InterPro" id="IPR001304">
    <property type="entry name" value="C-type_lectin-like"/>
</dbReference>
<comment type="caution">
    <text evidence="3">The sequence shown here is derived from an EMBL/GenBank/DDBJ whole genome shotgun (WGS) entry which is preliminary data.</text>
</comment>
<gene>
    <name evidence="3" type="ORF">PFISCL1PPCAC_25731</name>
</gene>
<dbReference type="InterPro" id="IPR016187">
    <property type="entry name" value="CTDL_fold"/>
</dbReference>
<evidence type="ECO:0000313" key="4">
    <source>
        <dbReference type="Proteomes" id="UP001432322"/>
    </source>
</evidence>
<feature type="domain" description="C-type lectin" evidence="2">
    <location>
        <begin position="36"/>
        <end position="134"/>
    </location>
</feature>
<dbReference type="Gene3D" id="3.10.100.10">
    <property type="entry name" value="Mannose-Binding Protein A, subunit A"/>
    <property type="match status" value="1"/>
</dbReference>
<dbReference type="AlphaFoldDB" id="A0AAV5WY24"/>
<feature type="non-terminal residue" evidence="3">
    <location>
        <position position="1"/>
    </location>
</feature>
<organism evidence="3 4">
    <name type="scientific">Pristionchus fissidentatus</name>
    <dbReference type="NCBI Taxonomy" id="1538716"/>
    <lineage>
        <taxon>Eukaryota</taxon>
        <taxon>Metazoa</taxon>
        <taxon>Ecdysozoa</taxon>
        <taxon>Nematoda</taxon>
        <taxon>Chromadorea</taxon>
        <taxon>Rhabditida</taxon>
        <taxon>Rhabditina</taxon>
        <taxon>Diplogasteromorpha</taxon>
        <taxon>Diplogasteroidea</taxon>
        <taxon>Neodiplogasteridae</taxon>
        <taxon>Pristionchus</taxon>
    </lineage>
</organism>
<accession>A0AAV5WY24</accession>
<dbReference type="PROSITE" id="PS50041">
    <property type="entry name" value="C_TYPE_LECTIN_2"/>
    <property type="match status" value="1"/>
</dbReference>
<feature type="signal peptide" evidence="1">
    <location>
        <begin position="1"/>
        <end position="24"/>
    </location>
</feature>
<evidence type="ECO:0000313" key="3">
    <source>
        <dbReference type="EMBL" id="GMT34434.1"/>
    </source>
</evidence>
<dbReference type="EMBL" id="BTSY01000006">
    <property type="protein sequence ID" value="GMT34434.1"/>
    <property type="molecule type" value="Genomic_DNA"/>
</dbReference>
<keyword evidence="4" id="KW-1185">Reference proteome</keyword>
<dbReference type="SMART" id="SM00034">
    <property type="entry name" value="CLECT"/>
    <property type="match status" value="1"/>
</dbReference>
<dbReference type="Proteomes" id="UP001432322">
    <property type="component" value="Unassembled WGS sequence"/>
</dbReference>